<feature type="domain" description="HAMP" evidence="17">
    <location>
        <begin position="190"/>
        <end position="242"/>
    </location>
</feature>
<dbReference type="InterPro" id="IPR003661">
    <property type="entry name" value="HisK_dim/P_dom"/>
</dbReference>
<evidence type="ECO:0000259" key="17">
    <source>
        <dbReference type="PROSITE" id="PS50885"/>
    </source>
</evidence>
<dbReference type="InterPro" id="IPR003594">
    <property type="entry name" value="HATPase_dom"/>
</dbReference>
<dbReference type="InterPro" id="IPR003660">
    <property type="entry name" value="HAMP_dom"/>
</dbReference>
<dbReference type="Pfam" id="PF00512">
    <property type="entry name" value="HisKA"/>
    <property type="match status" value="1"/>
</dbReference>
<name>A0A9X8GTG9_9BURK</name>
<feature type="transmembrane region" description="Helical" evidence="15">
    <location>
        <begin position="26"/>
        <end position="49"/>
    </location>
</feature>
<reference evidence="18 19" key="1">
    <citation type="submission" date="2018-09" db="EMBL/GenBank/DDBJ databases">
        <title>Acidovorax cavernicola nov. sp. isolated from Gruta de las Maravillas (Aracena, Spain).</title>
        <authorList>
            <person name="Jurado V."/>
            <person name="Gutierrez-Patricio S."/>
            <person name="Gonzalez-Pimentel J.L."/>
            <person name="Miller A.Z."/>
            <person name="Laiz L."/>
            <person name="Saiz-Jimenez C."/>
        </authorList>
    </citation>
    <scope>NUCLEOTIDE SEQUENCE [LARGE SCALE GENOMIC DNA]</scope>
    <source>
        <strain evidence="18 19">1011MAR4D40.2</strain>
    </source>
</reference>
<keyword evidence="13" id="KW-0902">Two-component regulatory system</keyword>
<dbReference type="GO" id="GO:0005886">
    <property type="term" value="C:plasma membrane"/>
    <property type="evidence" value="ECO:0007669"/>
    <property type="project" value="UniProtKB-SubCell"/>
</dbReference>
<evidence type="ECO:0000256" key="9">
    <source>
        <dbReference type="ARBA" id="ARBA00022741"/>
    </source>
</evidence>
<evidence type="ECO:0000256" key="12">
    <source>
        <dbReference type="ARBA" id="ARBA00022989"/>
    </source>
</evidence>
<evidence type="ECO:0000256" key="2">
    <source>
        <dbReference type="ARBA" id="ARBA00004429"/>
    </source>
</evidence>
<dbReference type="SMART" id="SM00388">
    <property type="entry name" value="HisKA"/>
    <property type="match status" value="1"/>
</dbReference>
<dbReference type="CDD" id="cd06225">
    <property type="entry name" value="HAMP"/>
    <property type="match status" value="1"/>
</dbReference>
<dbReference type="GO" id="GO:0000155">
    <property type="term" value="F:phosphorelay sensor kinase activity"/>
    <property type="evidence" value="ECO:0007669"/>
    <property type="project" value="InterPro"/>
</dbReference>
<feature type="transmembrane region" description="Helical" evidence="15">
    <location>
        <begin position="169"/>
        <end position="189"/>
    </location>
</feature>
<dbReference type="Pfam" id="PF00672">
    <property type="entry name" value="HAMP"/>
    <property type="match status" value="1"/>
</dbReference>
<dbReference type="Proteomes" id="UP000265619">
    <property type="component" value="Unassembled WGS sequence"/>
</dbReference>
<dbReference type="CDD" id="cd00075">
    <property type="entry name" value="HATPase"/>
    <property type="match status" value="1"/>
</dbReference>
<evidence type="ECO:0000256" key="5">
    <source>
        <dbReference type="ARBA" id="ARBA00022519"/>
    </source>
</evidence>
<dbReference type="GO" id="GO:0005524">
    <property type="term" value="F:ATP binding"/>
    <property type="evidence" value="ECO:0007669"/>
    <property type="project" value="UniProtKB-KW"/>
</dbReference>
<dbReference type="Gene3D" id="3.30.565.10">
    <property type="entry name" value="Histidine kinase-like ATPase, C-terminal domain"/>
    <property type="match status" value="1"/>
</dbReference>
<keyword evidence="8 15" id="KW-0812">Transmembrane</keyword>
<evidence type="ECO:0000256" key="6">
    <source>
        <dbReference type="ARBA" id="ARBA00022553"/>
    </source>
</evidence>
<keyword evidence="10" id="KW-0418">Kinase</keyword>
<evidence type="ECO:0000313" key="19">
    <source>
        <dbReference type="Proteomes" id="UP000265619"/>
    </source>
</evidence>
<dbReference type="EMBL" id="QXMN01000034">
    <property type="protein sequence ID" value="RIX76234.1"/>
    <property type="molecule type" value="Genomic_DNA"/>
</dbReference>
<keyword evidence="5" id="KW-0997">Cell inner membrane</keyword>
<dbReference type="AlphaFoldDB" id="A0A9X8GTG9"/>
<dbReference type="Pfam" id="PF02518">
    <property type="entry name" value="HATPase_c"/>
    <property type="match status" value="1"/>
</dbReference>
<feature type="domain" description="Histidine kinase" evidence="16">
    <location>
        <begin position="250"/>
        <end position="450"/>
    </location>
</feature>
<dbReference type="CDD" id="cd00082">
    <property type="entry name" value="HisKA"/>
    <property type="match status" value="1"/>
</dbReference>
<evidence type="ECO:0000256" key="1">
    <source>
        <dbReference type="ARBA" id="ARBA00000085"/>
    </source>
</evidence>
<accession>A0A9X8GTG9</accession>
<organism evidence="18 19">
    <name type="scientific">Acidovorax cavernicola</name>
    <dbReference type="NCBI Taxonomy" id="1675792"/>
    <lineage>
        <taxon>Bacteria</taxon>
        <taxon>Pseudomonadati</taxon>
        <taxon>Pseudomonadota</taxon>
        <taxon>Betaproteobacteria</taxon>
        <taxon>Burkholderiales</taxon>
        <taxon>Comamonadaceae</taxon>
        <taxon>Acidovorax</taxon>
    </lineage>
</organism>
<gene>
    <name evidence="18" type="ORF">D3H34_22720</name>
</gene>
<dbReference type="SMART" id="SM00304">
    <property type="entry name" value="HAMP"/>
    <property type="match status" value="1"/>
</dbReference>
<evidence type="ECO:0000259" key="16">
    <source>
        <dbReference type="PROSITE" id="PS50109"/>
    </source>
</evidence>
<evidence type="ECO:0000256" key="14">
    <source>
        <dbReference type="ARBA" id="ARBA00023136"/>
    </source>
</evidence>
<keyword evidence="12 15" id="KW-1133">Transmembrane helix</keyword>
<dbReference type="PANTHER" id="PTHR44936">
    <property type="entry name" value="SENSOR PROTEIN CREC"/>
    <property type="match status" value="1"/>
</dbReference>
<keyword evidence="14 15" id="KW-0472">Membrane</keyword>
<comment type="caution">
    <text evidence="18">The sequence shown here is derived from an EMBL/GenBank/DDBJ whole genome shotgun (WGS) entry which is preliminary data.</text>
</comment>
<dbReference type="InterPro" id="IPR005467">
    <property type="entry name" value="His_kinase_dom"/>
</dbReference>
<dbReference type="InterPro" id="IPR036097">
    <property type="entry name" value="HisK_dim/P_sf"/>
</dbReference>
<dbReference type="OrthoDB" id="9804645at2"/>
<evidence type="ECO:0000256" key="7">
    <source>
        <dbReference type="ARBA" id="ARBA00022679"/>
    </source>
</evidence>
<dbReference type="SMART" id="SM00387">
    <property type="entry name" value="HATPase_c"/>
    <property type="match status" value="1"/>
</dbReference>
<evidence type="ECO:0000256" key="3">
    <source>
        <dbReference type="ARBA" id="ARBA00012438"/>
    </source>
</evidence>
<dbReference type="InterPro" id="IPR004358">
    <property type="entry name" value="Sig_transdc_His_kin-like_C"/>
</dbReference>
<evidence type="ECO:0000256" key="4">
    <source>
        <dbReference type="ARBA" id="ARBA00022475"/>
    </source>
</evidence>
<keyword evidence="7" id="KW-0808">Transferase</keyword>
<evidence type="ECO:0000256" key="15">
    <source>
        <dbReference type="SAM" id="Phobius"/>
    </source>
</evidence>
<keyword evidence="11" id="KW-0067">ATP-binding</keyword>
<evidence type="ECO:0000256" key="8">
    <source>
        <dbReference type="ARBA" id="ARBA00022692"/>
    </source>
</evidence>
<dbReference type="SUPFAM" id="SSF55874">
    <property type="entry name" value="ATPase domain of HSP90 chaperone/DNA topoisomerase II/histidine kinase"/>
    <property type="match status" value="1"/>
</dbReference>
<keyword evidence="9" id="KW-0547">Nucleotide-binding</keyword>
<evidence type="ECO:0000313" key="18">
    <source>
        <dbReference type="EMBL" id="RIX76234.1"/>
    </source>
</evidence>
<dbReference type="SUPFAM" id="SSF47384">
    <property type="entry name" value="Homodimeric domain of signal transducing histidine kinase"/>
    <property type="match status" value="1"/>
</dbReference>
<protein>
    <recommendedName>
        <fullName evidence="3">histidine kinase</fullName>
        <ecNumber evidence="3">2.7.13.3</ecNumber>
    </recommendedName>
</protein>
<dbReference type="PROSITE" id="PS50885">
    <property type="entry name" value="HAMP"/>
    <property type="match status" value="1"/>
</dbReference>
<proteinExistence type="predicted"/>
<keyword evidence="6" id="KW-0597">Phosphoprotein</keyword>
<dbReference type="Gene3D" id="1.10.287.130">
    <property type="match status" value="1"/>
</dbReference>
<sequence length="452" mass="49147">MSTSANPVANPATAAPRWRRLLPGSLFSRVTLIIVVGLAIAQLLTFAAIRYERNMALRELMMIGIERDIASSVAILDRLPATERAGWLDRLERRNYRFVLGGHAQGGEPGSQASRQFAAAIVDALRPFQVVKVGEVAWPPEGLQIEVRLGDGASVVVHAMRVGMPVSGWVMWLLAVQLLVLAVCAWVAVRLVTRPLAQLSEAADQLGPDLKSHALAEEGPTEVAHAARAFNAMQQRIAGYMAERVEILAAISHDLQTPITRMRLRTDLMDDTHDREKFRQDLDAMHSLVREGVTYARTLHGATEPPLRIDADALFESMVADYEDTGHQVRLEGRAGAPIVSRPNALRRILMNLIDNALKFGTDVTLRVQAGDQRLVVSVLDNGPGIPPDELDAVLKPFYRVESSRNRSTGGTGLGLAIAHQLAMAMGAELTLHNRAEGGLEARLAVLTAPAA</sequence>
<dbReference type="EC" id="2.7.13.3" evidence="3"/>
<evidence type="ECO:0000256" key="11">
    <source>
        <dbReference type="ARBA" id="ARBA00022840"/>
    </source>
</evidence>
<comment type="subcellular location">
    <subcellularLocation>
        <location evidence="2">Cell inner membrane</location>
        <topology evidence="2">Multi-pass membrane protein</topology>
    </subcellularLocation>
</comment>
<dbReference type="PROSITE" id="PS50109">
    <property type="entry name" value="HIS_KIN"/>
    <property type="match status" value="1"/>
</dbReference>
<evidence type="ECO:0000256" key="10">
    <source>
        <dbReference type="ARBA" id="ARBA00022777"/>
    </source>
</evidence>
<keyword evidence="19" id="KW-1185">Reference proteome</keyword>
<dbReference type="InterPro" id="IPR050980">
    <property type="entry name" value="2C_sensor_his_kinase"/>
</dbReference>
<dbReference type="InterPro" id="IPR036890">
    <property type="entry name" value="HATPase_C_sf"/>
</dbReference>
<dbReference type="RefSeq" id="WP_119556514.1">
    <property type="nucleotide sequence ID" value="NZ_QXMN01000034.1"/>
</dbReference>
<dbReference type="PRINTS" id="PR00344">
    <property type="entry name" value="BCTRLSENSOR"/>
</dbReference>
<comment type="catalytic activity">
    <reaction evidence="1">
        <text>ATP + protein L-histidine = ADP + protein N-phospho-L-histidine.</text>
        <dbReference type="EC" id="2.7.13.3"/>
    </reaction>
</comment>
<evidence type="ECO:0000256" key="13">
    <source>
        <dbReference type="ARBA" id="ARBA00023012"/>
    </source>
</evidence>
<keyword evidence="4" id="KW-1003">Cell membrane</keyword>
<dbReference type="PANTHER" id="PTHR44936:SF5">
    <property type="entry name" value="SENSOR HISTIDINE KINASE ENVZ"/>
    <property type="match status" value="1"/>
</dbReference>